<dbReference type="AlphaFoldDB" id="X1UBX8"/>
<reference evidence="2" key="1">
    <citation type="journal article" date="2014" name="Front. Microbiol.">
        <title>High frequency of phylogenetically diverse reductive dehalogenase-homologous genes in deep subseafloor sedimentary metagenomes.</title>
        <authorList>
            <person name="Kawai M."/>
            <person name="Futagami T."/>
            <person name="Toyoda A."/>
            <person name="Takaki Y."/>
            <person name="Nishi S."/>
            <person name="Hori S."/>
            <person name="Arai W."/>
            <person name="Tsubouchi T."/>
            <person name="Morono Y."/>
            <person name="Uchiyama I."/>
            <person name="Ito T."/>
            <person name="Fujiyama A."/>
            <person name="Inagaki F."/>
            <person name="Takami H."/>
        </authorList>
    </citation>
    <scope>NUCLEOTIDE SEQUENCE</scope>
    <source>
        <strain evidence="2">Expedition CK06-06</strain>
    </source>
</reference>
<proteinExistence type="predicted"/>
<evidence type="ECO:0000313" key="2">
    <source>
        <dbReference type="EMBL" id="GAJ01087.1"/>
    </source>
</evidence>
<sequence length="96" mass="12082">MGFFNLSRYQQNDYERRKLKDENKRLEQELKDQDWRRRSEKYEQEHQENLSRSQQERDAENERERRMNLLHTTLILQDEIEDLKLKHKFGIEEESK</sequence>
<dbReference type="EMBL" id="BARW01021274">
    <property type="protein sequence ID" value="GAJ01087.1"/>
    <property type="molecule type" value="Genomic_DNA"/>
</dbReference>
<protein>
    <submittedName>
        <fullName evidence="2">Uncharacterized protein</fullName>
    </submittedName>
</protein>
<feature type="region of interest" description="Disordered" evidence="1">
    <location>
        <begin position="35"/>
        <end position="65"/>
    </location>
</feature>
<organism evidence="2">
    <name type="scientific">marine sediment metagenome</name>
    <dbReference type="NCBI Taxonomy" id="412755"/>
    <lineage>
        <taxon>unclassified sequences</taxon>
        <taxon>metagenomes</taxon>
        <taxon>ecological metagenomes</taxon>
    </lineage>
</organism>
<name>X1UBX8_9ZZZZ</name>
<comment type="caution">
    <text evidence="2">The sequence shown here is derived from an EMBL/GenBank/DDBJ whole genome shotgun (WGS) entry which is preliminary data.</text>
</comment>
<accession>X1UBX8</accession>
<gene>
    <name evidence="2" type="ORF">S12H4_35776</name>
</gene>
<evidence type="ECO:0000256" key="1">
    <source>
        <dbReference type="SAM" id="MobiDB-lite"/>
    </source>
</evidence>